<dbReference type="EMBL" id="CP036316">
    <property type="protein sequence ID" value="QDT64728.1"/>
    <property type="molecule type" value="Genomic_DNA"/>
</dbReference>
<dbReference type="Pfam" id="PF07963">
    <property type="entry name" value="N_methyl"/>
    <property type="match status" value="1"/>
</dbReference>
<dbReference type="InterPro" id="IPR012902">
    <property type="entry name" value="N_methyl_site"/>
</dbReference>
<keyword evidence="1" id="KW-0812">Transmembrane</keyword>
<protein>
    <recommendedName>
        <fullName evidence="2">DUF1559 domain-containing protein</fullName>
    </recommendedName>
</protein>
<feature type="domain" description="DUF1559" evidence="2">
    <location>
        <begin position="34"/>
        <end position="332"/>
    </location>
</feature>
<evidence type="ECO:0000259" key="2">
    <source>
        <dbReference type="Pfam" id="PF07596"/>
    </source>
</evidence>
<name>A0A517T8Q3_9PLAN</name>
<evidence type="ECO:0000313" key="4">
    <source>
        <dbReference type="Proteomes" id="UP000319976"/>
    </source>
</evidence>
<dbReference type="Gene3D" id="3.30.700.10">
    <property type="entry name" value="Glycoprotein, Type 4 Pilin"/>
    <property type="match status" value="1"/>
</dbReference>
<dbReference type="InterPro" id="IPR011453">
    <property type="entry name" value="DUF1559"/>
</dbReference>
<reference evidence="3 4" key="1">
    <citation type="submission" date="2019-02" db="EMBL/GenBank/DDBJ databases">
        <title>Deep-cultivation of Planctomycetes and their phenomic and genomic characterization uncovers novel biology.</title>
        <authorList>
            <person name="Wiegand S."/>
            <person name="Jogler M."/>
            <person name="Boedeker C."/>
            <person name="Pinto D."/>
            <person name="Vollmers J."/>
            <person name="Rivas-Marin E."/>
            <person name="Kohn T."/>
            <person name="Peeters S.H."/>
            <person name="Heuer A."/>
            <person name="Rast P."/>
            <person name="Oberbeckmann S."/>
            <person name="Bunk B."/>
            <person name="Jeske O."/>
            <person name="Meyerdierks A."/>
            <person name="Storesund J.E."/>
            <person name="Kallscheuer N."/>
            <person name="Luecker S."/>
            <person name="Lage O.M."/>
            <person name="Pohl T."/>
            <person name="Merkel B.J."/>
            <person name="Hornburger P."/>
            <person name="Mueller R.-W."/>
            <person name="Bruemmer F."/>
            <person name="Labrenz M."/>
            <person name="Spormann A.M."/>
            <person name="Op den Camp H."/>
            <person name="Overmann J."/>
            <person name="Amann R."/>
            <person name="Jetten M.S.M."/>
            <person name="Mascher T."/>
            <person name="Medema M.H."/>
            <person name="Devos D.P."/>
            <person name="Kaster A.-K."/>
            <person name="Ovreas L."/>
            <person name="Rohde M."/>
            <person name="Galperin M.Y."/>
            <person name="Jogler C."/>
        </authorList>
    </citation>
    <scope>NUCLEOTIDE SEQUENCE [LARGE SCALE GENOMIC DNA]</scope>
    <source>
        <strain evidence="3 4">V22</strain>
    </source>
</reference>
<gene>
    <name evidence="3" type="ORF">V22_19690</name>
</gene>
<feature type="transmembrane region" description="Helical" evidence="1">
    <location>
        <begin position="12"/>
        <end position="33"/>
    </location>
</feature>
<dbReference type="KEGG" id="chya:V22_19690"/>
<dbReference type="RefSeq" id="WP_145262135.1">
    <property type="nucleotide sequence ID" value="NZ_CP036316.1"/>
</dbReference>
<dbReference type="AlphaFoldDB" id="A0A517T8Q3"/>
<dbReference type="NCBIfam" id="TIGR04294">
    <property type="entry name" value="pre_pil_HX9DG"/>
    <property type="match status" value="1"/>
</dbReference>
<dbReference type="OrthoDB" id="249131at2"/>
<organism evidence="3 4">
    <name type="scientific">Calycomorphotria hydatis</name>
    <dbReference type="NCBI Taxonomy" id="2528027"/>
    <lineage>
        <taxon>Bacteria</taxon>
        <taxon>Pseudomonadati</taxon>
        <taxon>Planctomycetota</taxon>
        <taxon>Planctomycetia</taxon>
        <taxon>Planctomycetales</taxon>
        <taxon>Planctomycetaceae</taxon>
        <taxon>Calycomorphotria</taxon>
    </lineage>
</organism>
<dbReference type="SUPFAM" id="SSF54523">
    <property type="entry name" value="Pili subunits"/>
    <property type="match status" value="1"/>
</dbReference>
<evidence type="ECO:0000256" key="1">
    <source>
        <dbReference type="SAM" id="Phobius"/>
    </source>
</evidence>
<dbReference type="InterPro" id="IPR045584">
    <property type="entry name" value="Pilin-like"/>
</dbReference>
<keyword evidence="4" id="KW-1185">Reference proteome</keyword>
<sequence length="367" mass="39909">MLKARKTLGFTLVELLVVIAIISTLIALLLPAVQQAREAARRSQCKNNLKQLGLAMHNYHDIHRTFPPGMVYQSGVGTAVADEDSLQEDLNNICTVLPQSWNTLRQAGWSWQAMILPQMELSSAYEKLGVGQRIIKDTLNDSSLNDFWTTRFETFLCPSDPAPTNSPVFNIRKNTNAYMRDDGGANSVYVQITAYVANFGSVGFHPRLTLSDTASCISTGEMGKSDGIFDLNSRVRIRDITDGTSNTILVGERAYGRKIDNSGTLSEGGSFLVGCYQSINTTGYADRRSFAVVAQPGINSGNPRGLHSLHAGGAQVLLADGSVHFLSENIDHDSSGIGSYNPPTSTSRDSVLEYLFSRNDGNAIGEF</sequence>
<dbReference type="Pfam" id="PF07596">
    <property type="entry name" value="SBP_bac_10"/>
    <property type="match status" value="1"/>
</dbReference>
<dbReference type="PANTHER" id="PTHR30093">
    <property type="entry name" value="GENERAL SECRETION PATHWAY PROTEIN G"/>
    <property type="match status" value="1"/>
</dbReference>
<evidence type="ECO:0000313" key="3">
    <source>
        <dbReference type="EMBL" id="QDT64728.1"/>
    </source>
</evidence>
<keyword evidence="1" id="KW-0472">Membrane</keyword>
<accession>A0A517T8Q3</accession>
<proteinExistence type="predicted"/>
<dbReference type="InterPro" id="IPR027558">
    <property type="entry name" value="Pre_pil_HX9DG_C"/>
</dbReference>
<keyword evidence="1" id="KW-1133">Transmembrane helix</keyword>
<dbReference type="PANTHER" id="PTHR30093:SF2">
    <property type="entry name" value="TYPE II SECRETION SYSTEM PROTEIN H"/>
    <property type="match status" value="1"/>
</dbReference>
<dbReference type="Proteomes" id="UP000319976">
    <property type="component" value="Chromosome"/>
</dbReference>
<dbReference type="NCBIfam" id="TIGR02532">
    <property type="entry name" value="IV_pilin_GFxxxE"/>
    <property type="match status" value="1"/>
</dbReference>